<dbReference type="PANTHER" id="PTHR10117">
    <property type="entry name" value="TRANSIENT RECEPTOR POTENTIAL CHANNEL"/>
    <property type="match status" value="1"/>
</dbReference>
<feature type="domain" description="Ion transport" evidence="9">
    <location>
        <begin position="31"/>
        <end position="258"/>
    </location>
</feature>
<dbReference type="InterPro" id="IPR005821">
    <property type="entry name" value="Ion_trans_dom"/>
</dbReference>
<evidence type="ECO:0000313" key="11">
    <source>
        <dbReference type="Proteomes" id="UP000272942"/>
    </source>
</evidence>
<keyword evidence="3 8" id="KW-0812">Transmembrane</keyword>
<keyword evidence="11" id="KW-1185">Reference proteome</keyword>
<evidence type="ECO:0000256" key="3">
    <source>
        <dbReference type="ARBA" id="ARBA00022692"/>
    </source>
</evidence>
<dbReference type="GO" id="GO:0005886">
    <property type="term" value="C:plasma membrane"/>
    <property type="evidence" value="ECO:0007669"/>
    <property type="project" value="TreeGrafter"/>
</dbReference>
<feature type="transmembrane region" description="Helical" evidence="8">
    <location>
        <begin position="133"/>
        <end position="159"/>
    </location>
</feature>
<reference evidence="10 11" key="2">
    <citation type="submission" date="2018-11" db="EMBL/GenBank/DDBJ databases">
        <authorList>
            <consortium name="Pathogen Informatics"/>
        </authorList>
    </citation>
    <scope>NUCLEOTIDE SEQUENCE [LARGE SCALE GENOMIC DNA]</scope>
    <source>
        <strain evidence="10 11">Egypt</strain>
    </source>
</reference>
<keyword evidence="5" id="KW-0406">Ion transport</keyword>
<evidence type="ECO:0000256" key="8">
    <source>
        <dbReference type="SAM" id="Phobius"/>
    </source>
</evidence>
<dbReference type="Proteomes" id="UP000272942">
    <property type="component" value="Unassembled WGS sequence"/>
</dbReference>
<evidence type="ECO:0000313" key="10">
    <source>
        <dbReference type="EMBL" id="VDP85642.1"/>
    </source>
</evidence>
<dbReference type="Pfam" id="PF00520">
    <property type="entry name" value="Ion_trans"/>
    <property type="match status" value="1"/>
</dbReference>
<name>A0A183ARL0_9TREM</name>
<keyword evidence="2" id="KW-0813">Transport</keyword>
<proteinExistence type="predicted"/>
<dbReference type="GO" id="GO:0070679">
    <property type="term" value="F:inositol 1,4,5 trisphosphate binding"/>
    <property type="evidence" value="ECO:0007669"/>
    <property type="project" value="TreeGrafter"/>
</dbReference>
<reference evidence="12" key="1">
    <citation type="submission" date="2016-06" db="UniProtKB">
        <authorList>
            <consortium name="WormBaseParasite"/>
        </authorList>
    </citation>
    <scope>IDENTIFICATION</scope>
</reference>
<evidence type="ECO:0000313" key="12">
    <source>
        <dbReference type="WBParaSite" id="ECPE_0000962501-mRNA-1"/>
    </source>
</evidence>
<dbReference type="AlphaFoldDB" id="A0A183ARL0"/>
<sequence>WYSKNANLLKTVEDCDNNNNNNNNNNNRVNFKIYTWGIRAYIMDMWHLLDFIMNSMYISTIAMRTVAYVRVRVYDEPRFVSREQWDSFDPILVSECLFAGANIVSTLKLVYVFTINPQLGPLQISLGRMLNDIFKFFCVYVLVIVAFAFGLNQLFWFYANNRARNCRHHENFTSKSYEQFSLPPNCFNHFQRSSLFEIAQSLYWSTYGLIDLTSFNLEYPHAFTEFVGKLTFGVYSYIAFIVLLNMLIAMMNSSYEQIVVSHVTGLTVIDFLPHFLATPRTIPRNETPQVFFCFLLPAGSRFNSVPISLHRTNCGSRQYSSQFFVLSTWFWFTTSHLKMFFFAITAVLIIISSFQSQDVFTGFTGIGNTKGCFIVSSVGNWKHSTDVDSHSALIA</sequence>
<dbReference type="EMBL" id="UZAN01047659">
    <property type="protein sequence ID" value="VDP85642.1"/>
    <property type="molecule type" value="Genomic_DNA"/>
</dbReference>
<keyword evidence="4 8" id="KW-1133">Transmembrane helix</keyword>
<organism evidence="12">
    <name type="scientific">Echinostoma caproni</name>
    <dbReference type="NCBI Taxonomy" id="27848"/>
    <lineage>
        <taxon>Eukaryota</taxon>
        <taxon>Metazoa</taxon>
        <taxon>Spiralia</taxon>
        <taxon>Lophotrochozoa</taxon>
        <taxon>Platyhelminthes</taxon>
        <taxon>Trematoda</taxon>
        <taxon>Digenea</taxon>
        <taxon>Plagiorchiida</taxon>
        <taxon>Echinostomata</taxon>
        <taxon>Echinostomatoidea</taxon>
        <taxon>Echinostomatidae</taxon>
        <taxon>Echinostoma</taxon>
    </lineage>
</organism>
<keyword evidence="7" id="KW-0407">Ion channel</keyword>
<feature type="transmembrane region" description="Helical" evidence="8">
    <location>
        <begin position="234"/>
        <end position="252"/>
    </location>
</feature>
<feature type="transmembrane region" description="Helical" evidence="8">
    <location>
        <begin position="329"/>
        <end position="351"/>
    </location>
</feature>
<dbReference type="PANTHER" id="PTHR10117:SF54">
    <property type="entry name" value="TRANSIENT RECEPTOR POTENTIAL-GAMMA PROTEIN"/>
    <property type="match status" value="1"/>
</dbReference>
<evidence type="ECO:0000256" key="1">
    <source>
        <dbReference type="ARBA" id="ARBA00004141"/>
    </source>
</evidence>
<evidence type="ECO:0000256" key="7">
    <source>
        <dbReference type="ARBA" id="ARBA00023303"/>
    </source>
</evidence>
<dbReference type="InterPro" id="IPR002153">
    <property type="entry name" value="TRPC_channel"/>
</dbReference>
<protein>
    <submittedName>
        <fullName evidence="12">Ion_trans domain-containing protein</fullName>
    </submittedName>
</protein>
<dbReference type="GO" id="GO:0051480">
    <property type="term" value="P:regulation of cytosolic calcium ion concentration"/>
    <property type="evidence" value="ECO:0007669"/>
    <property type="project" value="TreeGrafter"/>
</dbReference>
<gene>
    <name evidence="10" type="ORF">ECPE_LOCUS9595</name>
</gene>
<dbReference type="OrthoDB" id="2373987at2759"/>
<keyword evidence="6 8" id="KW-0472">Membrane</keyword>
<comment type="subcellular location">
    <subcellularLocation>
        <location evidence="1">Membrane</location>
        <topology evidence="1">Multi-pass membrane protein</topology>
    </subcellularLocation>
</comment>
<accession>A0A183ARL0</accession>
<evidence type="ECO:0000256" key="5">
    <source>
        <dbReference type="ARBA" id="ARBA00023065"/>
    </source>
</evidence>
<dbReference type="GO" id="GO:0015279">
    <property type="term" value="F:store-operated calcium channel activity"/>
    <property type="evidence" value="ECO:0007669"/>
    <property type="project" value="TreeGrafter"/>
</dbReference>
<evidence type="ECO:0000256" key="4">
    <source>
        <dbReference type="ARBA" id="ARBA00022989"/>
    </source>
</evidence>
<dbReference type="WBParaSite" id="ECPE_0000962501-mRNA-1">
    <property type="protein sequence ID" value="ECPE_0000962501-mRNA-1"/>
    <property type="gene ID" value="ECPE_0000962501"/>
</dbReference>
<evidence type="ECO:0000259" key="9">
    <source>
        <dbReference type="Pfam" id="PF00520"/>
    </source>
</evidence>
<dbReference type="GO" id="GO:0034703">
    <property type="term" value="C:cation channel complex"/>
    <property type="evidence" value="ECO:0007669"/>
    <property type="project" value="TreeGrafter"/>
</dbReference>
<evidence type="ECO:0000256" key="2">
    <source>
        <dbReference type="ARBA" id="ARBA00022448"/>
    </source>
</evidence>
<evidence type="ECO:0000256" key="6">
    <source>
        <dbReference type="ARBA" id="ARBA00023136"/>
    </source>
</evidence>